<dbReference type="AlphaFoldDB" id="A0A367L0S0"/>
<protein>
    <submittedName>
        <fullName evidence="1">Uncharacterized protein</fullName>
    </submittedName>
</protein>
<organism evidence="1 2">
    <name type="scientific">Ophiocordyceps polyrhachis-furcata BCC 54312</name>
    <dbReference type="NCBI Taxonomy" id="1330021"/>
    <lineage>
        <taxon>Eukaryota</taxon>
        <taxon>Fungi</taxon>
        <taxon>Dikarya</taxon>
        <taxon>Ascomycota</taxon>
        <taxon>Pezizomycotina</taxon>
        <taxon>Sordariomycetes</taxon>
        <taxon>Hypocreomycetidae</taxon>
        <taxon>Hypocreales</taxon>
        <taxon>Ophiocordycipitaceae</taxon>
        <taxon>Ophiocordyceps</taxon>
    </lineage>
</organism>
<evidence type="ECO:0000313" key="2">
    <source>
        <dbReference type="Proteomes" id="UP000253664"/>
    </source>
</evidence>
<keyword evidence="2" id="KW-1185">Reference proteome</keyword>
<comment type="caution">
    <text evidence="1">The sequence shown here is derived from an EMBL/GenBank/DDBJ whole genome shotgun (WGS) entry which is preliminary data.</text>
</comment>
<proteinExistence type="predicted"/>
<gene>
    <name evidence="1" type="ORF">L249_7828</name>
</gene>
<evidence type="ECO:0000313" key="1">
    <source>
        <dbReference type="EMBL" id="RCI07997.1"/>
    </source>
</evidence>
<sequence length="99" mass="10964">MGIGMIRFENGDFLVICRFRCASRIQTHAIESEEGLVADVHITACFIPWCSSRFAFSSSSSSSMIKDHGGKVSCNIVKADEWPISRAIFHLNIVPQSTL</sequence>
<accession>A0A367L0S0</accession>
<dbReference type="Proteomes" id="UP000253664">
    <property type="component" value="Unassembled WGS sequence"/>
</dbReference>
<dbReference type="EMBL" id="LKCN02000022">
    <property type="protein sequence ID" value="RCI07997.1"/>
    <property type="molecule type" value="Genomic_DNA"/>
</dbReference>
<name>A0A367L0S0_9HYPO</name>
<reference evidence="1 2" key="1">
    <citation type="journal article" date="2015" name="BMC Genomics">
        <title>Insights from the genome of Ophiocordyceps polyrhachis-furcata to pathogenicity and host specificity in insect fungi.</title>
        <authorList>
            <person name="Wichadakul D."/>
            <person name="Kobmoo N."/>
            <person name="Ingsriswang S."/>
            <person name="Tangphatsornruang S."/>
            <person name="Chantasingh D."/>
            <person name="Luangsa-ard J.J."/>
            <person name="Eurwilaichitr L."/>
        </authorList>
    </citation>
    <scope>NUCLEOTIDE SEQUENCE [LARGE SCALE GENOMIC DNA]</scope>
    <source>
        <strain evidence="1 2">BCC 54312</strain>
    </source>
</reference>